<keyword evidence="2" id="KW-1185">Reference proteome</keyword>
<dbReference type="Pfam" id="PF14189">
    <property type="entry name" value="DUF4312"/>
    <property type="match status" value="1"/>
</dbReference>
<protein>
    <submittedName>
        <fullName evidence="1">Uncharacterized protein</fullName>
    </submittedName>
</protein>
<dbReference type="EMBL" id="CP013213">
    <property type="protein sequence ID" value="AMC93847.1"/>
    <property type="molecule type" value="Genomic_DNA"/>
</dbReference>
<evidence type="ECO:0000313" key="1">
    <source>
        <dbReference type="EMBL" id="AMC93847.1"/>
    </source>
</evidence>
<name>A0A0X8H0K6_9FIRM</name>
<gene>
    <name evidence="1" type="ORF">AOC36_07570</name>
</gene>
<dbReference type="AlphaFoldDB" id="A0A0X8H0K6"/>
<reference evidence="1 2" key="1">
    <citation type="submission" date="2015-10" db="EMBL/GenBank/DDBJ databases">
        <title>Erysipelothrix larvae sp. LV19 isolated from the larval gut of the rhinoceros beetle, Trypoxylus dichotomus.</title>
        <authorList>
            <person name="Lim S."/>
            <person name="Kim B.-C."/>
        </authorList>
    </citation>
    <scope>NUCLEOTIDE SEQUENCE [LARGE SCALE GENOMIC DNA]</scope>
    <source>
        <strain evidence="1 2">LV19</strain>
    </source>
</reference>
<organism evidence="1 2">
    <name type="scientific">Erysipelothrix larvae</name>
    <dbReference type="NCBI Taxonomy" id="1514105"/>
    <lineage>
        <taxon>Bacteria</taxon>
        <taxon>Bacillati</taxon>
        <taxon>Bacillota</taxon>
        <taxon>Erysipelotrichia</taxon>
        <taxon>Erysipelotrichales</taxon>
        <taxon>Erysipelotrichaceae</taxon>
        <taxon>Erysipelothrix</taxon>
    </lineage>
</organism>
<sequence length="97" mass="11034">MTHNHLVEDHLVMHVKGHGASQHSAVEDAFKSMRLELQTLIKDPIISVSADAIEVKNIQKTQAKEAFLYFFFKRIVDSYALELNIHLTVKYLNIGGE</sequence>
<dbReference type="InterPro" id="IPR020037">
    <property type="entry name" value="DUF4312"/>
</dbReference>
<dbReference type="STRING" id="1514105.AOC36_07570"/>
<dbReference type="OrthoDB" id="4202626at2"/>
<accession>A0A0X8H0K6</accession>
<evidence type="ECO:0000313" key="2">
    <source>
        <dbReference type="Proteomes" id="UP000063781"/>
    </source>
</evidence>
<dbReference type="Proteomes" id="UP000063781">
    <property type="component" value="Chromosome"/>
</dbReference>
<dbReference type="KEGG" id="erl:AOC36_07570"/>
<proteinExistence type="predicted"/>
<dbReference type="RefSeq" id="WP_067633020.1">
    <property type="nucleotide sequence ID" value="NZ_CP013213.1"/>
</dbReference>